<evidence type="ECO:0000313" key="9">
    <source>
        <dbReference type="EMBL" id="CEJ80602.1"/>
    </source>
</evidence>
<sequence>MEREVDMPDPPQRSWTARVRKHLPPLTFISIHYAYFIVFAMIGSVIFWKSSSDERPVSYVDSLFLIVSAMTLAGLNTVNLSELTTWQQFLLFFYIMLGSTIWVSIWTVLARKQVFSRRFDDIARAQRAKMSASVLSFRRTLSFRKAVTEPIQHTSSVLPGPVIKKHASDFPDVDENTLANARRRRDSVPEPNHTANHEPKPTSQDKTDEKENHIAFQDTPHPRQQQEKAAAGEAGDENNSDAYSEDDRGQTMRYFLKHRASGRHGEFHSLTSEERTQLGGCEYSALRILAVVVPLYFAMWQILGCVALGAWINNNMPDTARQNGINPWWLGIFNGVSAFNNSGMSLLDANMVPFQGAYFVLITMGLMILAGNTAYPIFLRFIFWSFLRILRLTTRPEALSHFKLTLQFILKYPRRVYTNLFPSRATWWLLFMLIGLNCVDWVAFEIFNIGNPVIESIPTGPRVLDGLFQALAVRSGGFYVVPIAQISIAIQFLYVVMMYISVYPVVITMRHSNVYEERSLGIYQDDIDSESESNTPLLVTGSSENVNAATARARTAATTNTAAQAPPLHLAQQLRGRPTLMRQLSQSIPATEIGRALQRSFTPWHGVGVPPVSRNGPIQNTPLQTNMSFVRQQVHGQLAHDIWWLVLAVFIITAIESSHFNSDPVAFSVFNIIFEVVSAYGTVGISVGVPTAAYSFCGAWHTASKLVLCLVMIRGRHRGLPVALDHAVRLPGEHLHKEEEEDNRIRRSLSINRRRESMDV</sequence>
<feature type="transmembrane region" description="Helical" evidence="7">
    <location>
        <begin position="89"/>
        <end position="109"/>
    </location>
</feature>
<proteinExistence type="inferred from homology"/>
<dbReference type="InterPro" id="IPR051143">
    <property type="entry name" value="TrkH_K-transport"/>
</dbReference>
<keyword evidence="7" id="KW-0633">Potassium transport</keyword>
<feature type="transmembrane region" description="Helical" evidence="7">
    <location>
        <begin position="672"/>
        <end position="696"/>
    </location>
</feature>
<name>A0A0A1T2W8_9HYPO</name>
<dbReference type="Pfam" id="PF02386">
    <property type="entry name" value="TrkH"/>
    <property type="match status" value="1"/>
</dbReference>
<keyword evidence="4 7" id="KW-1133">Transmembrane helix</keyword>
<dbReference type="Proteomes" id="UP000039046">
    <property type="component" value="Unassembled WGS sequence"/>
</dbReference>
<keyword evidence="10" id="KW-1185">Reference proteome</keyword>
<keyword evidence="7" id="KW-0630">Potassium</keyword>
<evidence type="ECO:0000256" key="6">
    <source>
        <dbReference type="ARBA" id="ARBA00023136"/>
    </source>
</evidence>
<evidence type="ECO:0000256" key="2">
    <source>
        <dbReference type="ARBA" id="ARBA00022448"/>
    </source>
</evidence>
<feature type="transmembrane region" description="Helical" evidence="7">
    <location>
        <begin position="477"/>
        <end position="500"/>
    </location>
</feature>
<keyword evidence="5 7" id="KW-0406">Ion transport</keyword>
<feature type="region of interest" description="Disordered" evidence="8">
    <location>
        <begin position="156"/>
        <end position="248"/>
    </location>
</feature>
<dbReference type="AlphaFoldDB" id="A0A0A1T2W8"/>
<dbReference type="GO" id="GO:0140107">
    <property type="term" value="F:high-affinity potassium ion transmembrane transporter activity"/>
    <property type="evidence" value="ECO:0007669"/>
    <property type="project" value="TreeGrafter"/>
</dbReference>
<dbReference type="PIRSF" id="PIRSF002450">
    <property type="entry name" value="K+_transpter_TRK"/>
    <property type="match status" value="1"/>
</dbReference>
<feature type="transmembrane region" description="Helical" evidence="7">
    <location>
        <begin position="642"/>
        <end position="660"/>
    </location>
</feature>
<evidence type="ECO:0000256" key="8">
    <source>
        <dbReference type="SAM" id="MobiDB-lite"/>
    </source>
</evidence>
<reference evidence="9 10" key="1">
    <citation type="journal article" date="2015" name="Genome Announc.">
        <title>Draft Genome Sequence and Gene Annotation of the Entomopathogenic Fungus Verticillium hemipterigenum.</title>
        <authorList>
            <person name="Horn F."/>
            <person name="Habel A."/>
            <person name="Scharf D.H."/>
            <person name="Dworschak J."/>
            <person name="Brakhage A.A."/>
            <person name="Guthke R."/>
            <person name="Hertweck C."/>
            <person name="Linde J."/>
        </authorList>
    </citation>
    <scope>NUCLEOTIDE SEQUENCE [LARGE SCALE GENOMIC DNA]</scope>
</reference>
<dbReference type="InterPro" id="IPR003445">
    <property type="entry name" value="Cat_transpt"/>
</dbReference>
<dbReference type="OrthoDB" id="9999863at2759"/>
<evidence type="ECO:0000256" key="1">
    <source>
        <dbReference type="ARBA" id="ARBA00004141"/>
    </source>
</evidence>
<dbReference type="PANTHER" id="PTHR31064:SF37">
    <property type="entry name" value="TRANSPORTER, PUTATIVE (EUROFUNG)-RELATED"/>
    <property type="match status" value="1"/>
</dbReference>
<dbReference type="STRING" id="1531966.A0A0A1T2W8"/>
<comment type="similarity">
    <text evidence="7">Belongs to the TrkH potassium transport family.</text>
</comment>
<feature type="transmembrane region" description="Helical" evidence="7">
    <location>
        <begin position="425"/>
        <end position="444"/>
    </location>
</feature>
<gene>
    <name evidence="9" type="ORF">VHEMI00776</name>
</gene>
<evidence type="ECO:0000256" key="5">
    <source>
        <dbReference type="ARBA" id="ARBA00023065"/>
    </source>
</evidence>
<feature type="transmembrane region" description="Helical" evidence="7">
    <location>
        <begin position="26"/>
        <end position="47"/>
    </location>
</feature>
<dbReference type="HOGENOM" id="CLU_005947_4_1_1"/>
<comment type="subcellular location">
    <subcellularLocation>
        <location evidence="1">Membrane</location>
        <topology evidence="1">Multi-pass membrane protein</topology>
    </subcellularLocation>
</comment>
<dbReference type="PANTHER" id="PTHR31064">
    <property type="entry name" value="POTASSIUM TRANSPORT PROTEIN DDB_G0292412-RELATED"/>
    <property type="match status" value="1"/>
</dbReference>
<evidence type="ECO:0000256" key="4">
    <source>
        <dbReference type="ARBA" id="ARBA00022989"/>
    </source>
</evidence>
<organism evidence="9 10">
    <name type="scientific">[Torrubiella] hemipterigena</name>
    <dbReference type="NCBI Taxonomy" id="1531966"/>
    <lineage>
        <taxon>Eukaryota</taxon>
        <taxon>Fungi</taxon>
        <taxon>Dikarya</taxon>
        <taxon>Ascomycota</taxon>
        <taxon>Pezizomycotina</taxon>
        <taxon>Sordariomycetes</taxon>
        <taxon>Hypocreomycetidae</taxon>
        <taxon>Hypocreales</taxon>
        <taxon>Clavicipitaceae</taxon>
        <taxon>Clavicipitaceae incertae sedis</taxon>
        <taxon>'Torrubiella' clade</taxon>
    </lineage>
</organism>
<feature type="transmembrane region" description="Helical" evidence="7">
    <location>
        <begin position="288"/>
        <end position="312"/>
    </location>
</feature>
<keyword evidence="2 7" id="KW-0813">Transport</keyword>
<evidence type="ECO:0000256" key="7">
    <source>
        <dbReference type="PIRNR" id="PIRNR002450"/>
    </source>
</evidence>
<feature type="transmembrane region" description="Helical" evidence="7">
    <location>
        <begin position="357"/>
        <end position="383"/>
    </location>
</feature>
<feature type="transmembrane region" description="Helical" evidence="7">
    <location>
        <begin position="59"/>
        <end position="77"/>
    </location>
</feature>
<dbReference type="EMBL" id="CDHN01000001">
    <property type="protein sequence ID" value="CEJ80602.1"/>
    <property type="molecule type" value="Genomic_DNA"/>
</dbReference>
<accession>A0A0A1T2W8</accession>
<protein>
    <recommendedName>
        <fullName evidence="7">Potassium transport protein</fullName>
    </recommendedName>
</protein>
<keyword evidence="6 7" id="KW-0472">Membrane</keyword>
<dbReference type="GO" id="GO:0030007">
    <property type="term" value="P:intracellular potassium ion homeostasis"/>
    <property type="evidence" value="ECO:0007669"/>
    <property type="project" value="UniProtKB-UniRule"/>
</dbReference>
<keyword evidence="3 7" id="KW-0812">Transmembrane</keyword>
<feature type="compositionally biased region" description="Basic and acidic residues" evidence="8">
    <location>
        <begin position="195"/>
        <end position="213"/>
    </location>
</feature>
<dbReference type="InterPro" id="IPR015958">
    <property type="entry name" value="Trk1_fungi"/>
</dbReference>
<evidence type="ECO:0000313" key="10">
    <source>
        <dbReference type="Proteomes" id="UP000039046"/>
    </source>
</evidence>
<dbReference type="GO" id="GO:1990573">
    <property type="term" value="P:potassium ion import across plasma membrane"/>
    <property type="evidence" value="ECO:0007669"/>
    <property type="project" value="TreeGrafter"/>
</dbReference>
<evidence type="ECO:0000256" key="3">
    <source>
        <dbReference type="ARBA" id="ARBA00022692"/>
    </source>
</evidence>
<dbReference type="GO" id="GO:0005886">
    <property type="term" value="C:plasma membrane"/>
    <property type="evidence" value="ECO:0007669"/>
    <property type="project" value="InterPro"/>
</dbReference>